<name>A0A2U1PXY0_ARTAN</name>
<dbReference type="AlphaFoldDB" id="A0A2U1PXY0"/>
<evidence type="ECO:0000313" key="3">
    <source>
        <dbReference type="Proteomes" id="UP000245207"/>
    </source>
</evidence>
<organism evidence="2 3">
    <name type="scientific">Artemisia annua</name>
    <name type="common">Sweet wormwood</name>
    <dbReference type="NCBI Taxonomy" id="35608"/>
    <lineage>
        <taxon>Eukaryota</taxon>
        <taxon>Viridiplantae</taxon>
        <taxon>Streptophyta</taxon>
        <taxon>Embryophyta</taxon>
        <taxon>Tracheophyta</taxon>
        <taxon>Spermatophyta</taxon>
        <taxon>Magnoliopsida</taxon>
        <taxon>eudicotyledons</taxon>
        <taxon>Gunneridae</taxon>
        <taxon>Pentapetalae</taxon>
        <taxon>asterids</taxon>
        <taxon>campanulids</taxon>
        <taxon>Asterales</taxon>
        <taxon>Asteraceae</taxon>
        <taxon>Asteroideae</taxon>
        <taxon>Anthemideae</taxon>
        <taxon>Artemisiinae</taxon>
        <taxon>Artemisia</taxon>
    </lineage>
</organism>
<keyword evidence="3" id="KW-1185">Reference proteome</keyword>
<dbReference type="OrthoDB" id="3340520at2759"/>
<dbReference type="STRING" id="35608.A0A2U1PXY0"/>
<comment type="caution">
    <text evidence="2">The sequence shown here is derived from an EMBL/GenBank/DDBJ whole genome shotgun (WGS) entry which is preliminary data.</text>
</comment>
<dbReference type="PANTHER" id="PTHR33973:SF4">
    <property type="entry name" value="OS07G0153300 PROTEIN"/>
    <property type="match status" value="1"/>
</dbReference>
<dbReference type="Proteomes" id="UP000245207">
    <property type="component" value="Unassembled WGS sequence"/>
</dbReference>
<reference evidence="2 3" key="1">
    <citation type="journal article" date="2018" name="Mol. Plant">
        <title>The genome of Artemisia annua provides insight into the evolution of Asteraceae family and artemisinin biosynthesis.</title>
        <authorList>
            <person name="Shen Q."/>
            <person name="Zhang L."/>
            <person name="Liao Z."/>
            <person name="Wang S."/>
            <person name="Yan T."/>
            <person name="Shi P."/>
            <person name="Liu M."/>
            <person name="Fu X."/>
            <person name="Pan Q."/>
            <person name="Wang Y."/>
            <person name="Lv Z."/>
            <person name="Lu X."/>
            <person name="Zhang F."/>
            <person name="Jiang W."/>
            <person name="Ma Y."/>
            <person name="Chen M."/>
            <person name="Hao X."/>
            <person name="Li L."/>
            <person name="Tang Y."/>
            <person name="Lv G."/>
            <person name="Zhou Y."/>
            <person name="Sun X."/>
            <person name="Brodelius P.E."/>
            <person name="Rose J.K.C."/>
            <person name="Tang K."/>
        </authorList>
    </citation>
    <scope>NUCLEOTIDE SEQUENCE [LARGE SCALE GENOMIC DNA]</scope>
    <source>
        <strain evidence="3">cv. Huhao1</strain>
        <tissue evidence="2">Leaf</tissue>
    </source>
</reference>
<dbReference type="InterPro" id="IPR010775">
    <property type="entry name" value="DUF1365"/>
</dbReference>
<feature type="transmembrane region" description="Helical" evidence="1">
    <location>
        <begin position="6"/>
        <end position="30"/>
    </location>
</feature>
<evidence type="ECO:0000256" key="1">
    <source>
        <dbReference type="SAM" id="Phobius"/>
    </source>
</evidence>
<proteinExistence type="predicted"/>
<accession>A0A2U1PXY0</accession>
<sequence length="523" mass="59820">MEALYLLWSIISTTFTTIILSLLLPFTLLIRRNETTSVSLYEGTVWHERRRPVHHAFKYHVRYAFIDLDGTSQPLHDHLTGQEVRDIAQTNGPVFLLTIPPSVGYDQNPLSIYYCYDVEGSTRSLKKCIAEVTNTPWGERVQFLFNPNSDVVAKPLHDMLGSWSLKTNTPGDNLVVTISVNHPTLGDYFTASLTANRVSSSSVQHAVFFWLMPHKVALWIYWHALKLLWKKVVFIQHPRYENSSYKEDALARDRSLGCCPGGSPTSTSVSLYEGTIQHERRSPVHHSFKYNVRYAFIDLDHTTHPPPDHISAQQARDIAQTNGPVFLLTIPPSVGYHQNPLSVYYCYDVEGSSKSLKKCIAEATNSPWGERLQFLFNPNSDVVAKLLHDMLGNWKMKTSLPGDNLVVTISVHHPKLGDYFTASLSAKRVSSSSIQHAVFFWLMPHKISIWMCLQALKLWWKKLEVVPHPKYENLAYKEDALARNRNLGCCPVFATQTDNGQQVKQISQKERWIKWRDAKWPWC</sequence>
<dbReference type="Pfam" id="PF07103">
    <property type="entry name" value="DUF1365"/>
    <property type="match status" value="3"/>
</dbReference>
<dbReference type="EMBL" id="PKPP01000617">
    <property type="protein sequence ID" value="PWA90586.1"/>
    <property type="molecule type" value="Genomic_DNA"/>
</dbReference>
<keyword evidence="1" id="KW-0812">Transmembrane</keyword>
<evidence type="ECO:0000313" key="2">
    <source>
        <dbReference type="EMBL" id="PWA90586.1"/>
    </source>
</evidence>
<keyword evidence="1" id="KW-1133">Transmembrane helix</keyword>
<gene>
    <name evidence="2" type="ORF">CTI12_AA093840</name>
</gene>
<protein>
    <submittedName>
        <fullName evidence="2">Uncharacterized protein</fullName>
    </submittedName>
</protein>
<dbReference type="PANTHER" id="PTHR33973">
    <property type="entry name" value="OS07G0153300 PROTEIN"/>
    <property type="match status" value="1"/>
</dbReference>
<keyword evidence="1" id="KW-0472">Membrane</keyword>